<dbReference type="InterPro" id="IPR029044">
    <property type="entry name" value="Nucleotide-diphossugar_trans"/>
</dbReference>
<evidence type="ECO:0000256" key="2">
    <source>
        <dbReference type="ARBA" id="ARBA00022676"/>
    </source>
</evidence>
<proteinExistence type="inferred from homology"/>
<dbReference type="RefSeq" id="WP_274152614.1">
    <property type="nucleotide sequence ID" value="NZ_CP117812.1"/>
</dbReference>
<reference evidence="5 6" key="1">
    <citation type="submission" date="2023-02" db="EMBL/GenBank/DDBJ databases">
        <title>Genome sequence of Lentisphaera profundi SAORIC-696.</title>
        <authorList>
            <person name="Kim e."/>
            <person name="Cho J.-C."/>
            <person name="Choi A."/>
            <person name="Kang I."/>
        </authorList>
    </citation>
    <scope>NUCLEOTIDE SEQUENCE [LARGE SCALE GENOMIC DNA]</scope>
    <source>
        <strain evidence="5 6">SAORIC-696</strain>
    </source>
</reference>
<sequence length="128" mass="14519">MAFMPWFTVTPTTLICLAGYLKKAKYVDTMVDVLIPTYNEERNILLCLESLKEQIFKYRKVLLIDDNSTDRTVEIAKGFADDIGMDLDVIVRREHVGKTPALKFEARSSDADVEFVLDGDTVLTLVLI</sequence>
<organism evidence="5 6">
    <name type="scientific">Lentisphaera profundi</name>
    <dbReference type="NCBI Taxonomy" id="1658616"/>
    <lineage>
        <taxon>Bacteria</taxon>
        <taxon>Pseudomonadati</taxon>
        <taxon>Lentisphaerota</taxon>
        <taxon>Lentisphaeria</taxon>
        <taxon>Lentisphaerales</taxon>
        <taxon>Lentisphaeraceae</taxon>
        <taxon>Lentisphaera</taxon>
    </lineage>
</organism>
<evidence type="ECO:0000256" key="3">
    <source>
        <dbReference type="ARBA" id="ARBA00022679"/>
    </source>
</evidence>
<evidence type="ECO:0000259" key="4">
    <source>
        <dbReference type="Pfam" id="PF00535"/>
    </source>
</evidence>
<feature type="domain" description="Glycosyltransferase 2-like" evidence="4">
    <location>
        <begin position="33"/>
        <end position="123"/>
    </location>
</feature>
<accession>A0ABY7VW30</accession>
<name>A0ABY7VW30_9BACT</name>
<evidence type="ECO:0000313" key="5">
    <source>
        <dbReference type="EMBL" id="WDE97927.1"/>
    </source>
</evidence>
<evidence type="ECO:0000256" key="1">
    <source>
        <dbReference type="ARBA" id="ARBA00006739"/>
    </source>
</evidence>
<comment type="similarity">
    <text evidence="1">Belongs to the glycosyltransferase 2 family.</text>
</comment>
<dbReference type="Proteomes" id="UP001214250">
    <property type="component" value="Chromosome 2"/>
</dbReference>
<keyword evidence="3 5" id="KW-0808">Transferase</keyword>
<protein>
    <submittedName>
        <fullName evidence="5">Glycosyltransferase</fullName>
        <ecNumber evidence="5">2.4.-.-</ecNumber>
    </submittedName>
</protein>
<dbReference type="InterPro" id="IPR001173">
    <property type="entry name" value="Glyco_trans_2-like"/>
</dbReference>
<keyword evidence="2 5" id="KW-0328">Glycosyltransferase</keyword>
<gene>
    <name evidence="5" type="ORF">PQO03_19050</name>
</gene>
<dbReference type="SUPFAM" id="SSF53448">
    <property type="entry name" value="Nucleotide-diphospho-sugar transferases"/>
    <property type="match status" value="1"/>
</dbReference>
<dbReference type="Gene3D" id="3.90.550.10">
    <property type="entry name" value="Spore Coat Polysaccharide Biosynthesis Protein SpsA, Chain A"/>
    <property type="match status" value="1"/>
</dbReference>
<dbReference type="EMBL" id="CP117812">
    <property type="protein sequence ID" value="WDE97927.1"/>
    <property type="molecule type" value="Genomic_DNA"/>
</dbReference>
<dbReference type="Pfam" id="PF00535">
    <property type="entry name" value="Glycos_transf_2"/>
    <property type="match status" value="1"/>
</dbReference>
<evidence type="ECO:0000313" key="6">
    <source>
        <dbReference type="Proteomes" id="UP001214250"/>
    </source>
</evidence>
<dbReference type="PANTHER" id="PTHR43630:SF1">
    <property type="entry name" value="POLY-BETA-1,6-N-ACETYL-D-GLUCOSAMINE SYNTHASE"/>
    <property type="match status" value="1"/>
</dbReference>
<dbReference type="PANTHER" id="PTHR43630">
    <property type="entry name" value="POLY-BETA-1,6-N-ACETYL-D-GLUCOSAMINE SYNTHASE"/>
    <property type="match status" value="1"/>
</dbReference>
<dbReference type="GO" id="GO:0016757">
    <property type="term" value="F:glycosyltransferase activity"/>
    <property type="evidence" value="ECO:0007669"/>
    <property type="project" value="UniProtKB-KW"/>
</dbReference>
<dbReference type="EC" id="2.4.-.-" evidence="5"/>
<keyword evidence="6" id="KW-1185">Reference proteome</keyword>